<dbReference type="EMBL" id="BALE01000019">
    <property type="protein sequence ID" value="GAN54401.1"/>
    <property type="molecule type" value="Genomic_DNA"/>
</dbReference>
<evidence type="ECO:0000313" key="2">
    <source>
        <dbReference type="EMBL" id="GAN54401.1"/>
    </source>
</evidence>
<feature type="region of interest" description="Disordered" evidence="1">
    <location>
        <begin position="1"/>
        <end position="23"/>
    </location>
</feature>
<reference evidence="2 3" key="1">
    <citation type="submission" date="2012-10" db="EMBL/GenBank/DDBJ databases">
        <title>Genome sequencing of Tanticharoenia sakaeratensis NBRC 103193.</title>
        <authorList>
            <person name="Azuma Y."/>
            <person name="Hadano H."/>
            <person name="Hirakawa H."/>
            <person name="Matsushita K."/>
        </authorList>
    </citation>
    <scope>NUCLEOTIDE SEQUENCE [LARGE SCALE GENOMIC DNA]</scope>
    <source>
        <strain evidence="2 3">NBRC 103193</strain>
    </source>
</reference>
<name>A0A0D6MLT1_9PROT</name>
<comment type="caution">
    <text evidence="2">The sequence shown here is derived from an EMBL/GenBank/DDBJ whole genome shotgun (WGS) entry which is preliminary data.</text>
</comment>
<protein>
    <submittedName>
        <fullName evidence="2">Uncharacterized protein</fullName>
    </submittedName>
</protein>
<accession>A0A0D6MLT1</accession>
<evidence type="ECO:0000256" key="1">
    <source>
        <dbReference type="SAM" id="MobiDB-lite"/>
    </source>
</evidence>
<gene>
    <name evidence="2" type="ORF">Tasa_019_086</name>
</gene>
<keyword evidence="3" id="KW-1185">Reference proteome</keyword>
<proteinExistence type="predicted"/>
<organism evidence="2 3">
    <name type="scientific">Tanticharoenia sakaeratensis NBRC 103193</name>
    <dbReference type="NCBI Taxonomy" id="1231623"/>
    <lineage>
        <taxon>Bacteria</taxon>
        <taxon>Pseudomonadati</taxon>
        <taxon>Pseudomonadota</taxon>
        <taxon>Alphaproteobacteria</taxon>
        <taxon>Acetobacterales</taxon>
        <taxon>Acetobacteraceae</taxon>
        <taxon>Tanticharoenia</taxon>
    </lineage>
</organism>
<evidence type="ECO:0000313" key="3">
    <source>
        <dbReference type="Proteomes" id="UP000032679"/>
    </source>
</evidence>
<sequence length="56" mass="6130">MRGTEAIGSSELSGNGPGLKRRDIGGWREACFALVRAYAIFRATDTMFHTKEGLRA</sequence>
<dbReference type="Proteomes" id="UP000032679">
    <property type="component" value="Unassembled WGS sequence"/>
</dbReference>
<dbReference type="AlphaFoldDB" id="A0A0D6MLT1"/>